<dbReference type="STRING" id="71139.A0A059CW01"/>
<organism evidence="2">
    <name type="scientific">Eucalyptus grandis</name>
    <name type="common">Flooded gum</name>
    <dbReference type="NCBI Taxonomy" id="71139"/>
    <lineage>
        <taxon>Eukaryota</taxon>
        <taxon>Viridiplantae</taxon>
        <taxon>Streptophyta</taxon>
        <taxon>Embryophyta</taxon>
        <taxon>Tracheophyta</taxon>
        <taxon>Spermatophyta</taxon>
        <taxon>Magnoliopsida</taxon>
        <taxon>eudicotyledons</taxon>
        <taxon>Gunneridae</taxon>
        <taxon>Pentapetalae</taxon>
        <taxon>rosids</taxon>
        <taxon>malvids</taxon>
        <taxon>Myrtales</taxon>
        <taxon>Myrtaceae</taxon>
        <taxon>Myrtoideae</taxon>
        <taxon>Eucalypteae</taxon>
        <taxon>Eucalyptus</taxon>
    </lineage>
</organism>
<dbReference type="InParanoid" id="A0A059CW01"/>
<name>A0A059CW01_EUCGR</name>
<accession>A0A059CW01</accession>
<sequence length="109" mass="11936">MNPLFPSINIFRPSIFPGTLGRAAIATKPLPPMAPSPSPSSSLSPPPVPMELHVRNRDKLLKSLRQSLRDAGRPLHGFVFLQGGGEQARHDTDHTELFRCVVVSAIWFG</sequence>
<dbReference type="EMBL" id="KK198755">
    <property type="protein sequence ID" value="KCW82537.1"/>
    <property type="molecule type" value="Genomic_DNA"/>
</dbReference>
<proteinExistence type="predicted"/>
<dbReference type="InterPro" id="IPR029149">
    <property type="entry name" value="Creatin/AminoP/Spt16_N"/>
</dbReference>
<dbReference type="Gene3D" id="3.40.350.10">
    <property type="entry name" value="Creatinase/prolidase N-terminal domain"/>
    <property type="match status" value="1"/>
</dbReference>
<feature type="compositionally biased region" description="Pro residues" evidence="1">
    <location>
        <begin position="29"/>
        <end position="49"/>
    </location>
</feature>
<protein>
    <submittedName>
        <fullName evidence="2">Uncharacterized protein</fullName>
    </submittedName>
</protein>
<feature type="region of interest" description="Disordered" evidence="1">
    <location>
        <begin position="27"/>
        <end position="49"/>
    </location>
</feature>
<evidence type="ECO:0000313" key="2">
    <source>
        <dbReference type="EMBL" id="KCW82537.1"/>
    </source>
</evidence>
<evidence type="ECO:0000256" key="1">
    <source>
        <dbReference type="SAM" id="MobiDB-lite"/>
    </source>
</evidence>
<dbReference type="AlphaFoldDB" id="A0A059CW01"/>
<gene>
    <name evidence="2" type="ORF">EUGRSUZ_C03941</name>
</gene>
<dbReference type="Gramene" id="KCW82537">
    <property type="protein sequence ID" value="KCW82537"/>
    <property type="gene ID" value="EUGRSUZ_C03941"/>
</dbReference>
<reference evidence="2" key="1">
    <citation type="submission" date="2013-07" db="EMBL/GenBank/DDBJ databases">
        <title>The genome of Eucalyptus grandis.</title>
        <authorList>
            <person name="Schmutz J."/>
            <person name="Hayes R."/>
            <person name="Myburg A."/>
            <person name="Tuskan G."/>
            <person name="Grattapaglia D."/>
            <person name="Rokhsar D.S."/>
        </authorList>
    </citation>
    <scope>NUCLEOTIDE SEQUENCE</scope>
    <source>
        <tissue evidence="2">Leaf extractions</tissue>
    </source>
</reference>